<accession>A0A446BKQ1</accession>
<evidence type="ECO:0000313" key="2">
    <source>
        <dbReference type="EMBL" id="SPQ23077.1"/>
    </source>
</evidence>
<feature type="compositionally biased region" description="Polar residues" evidence="1">
    <location>
        <begin position="29"/>
        <end position="44"/>
    </location>
</feature>
<dbReference type="Proteomes" id="UP000289323">
    <property type="component" value="Unassembled WGS sequence"/>
</dbReference>
<dbReference type="EMBL" id="OUUZ01000009">
    <property type="protein sequence ID" value="SPQ23077.1"/>
    <property type="molecule type" value="Genomic_DNA"/>
</dbReference>
<evidence type="ECO:0000313" key="3">
    <source>
        <dbReference type="Proteomes" id="UP000289323"/>
    </source>
</evidence>
<feature type="region of interest" description="Disordered" evidence="1">
    <location>
        <begin position="724"/>
        <end position="777"/>
    </location>
</feature>
<dbReference type="AlphaFoldDB" id="A0A446BKQ1"/>
<sequence>MLPDELSRNRSYLRGVPPRKRGRSLFRTKGTTPCDQPPTMETNLPSGLRYRGECEKSAWLPAQSKIASNCCSPNFCARCSSSGSWIRAVCPATPKTPTASLSPHPSLRGIFATDALSTSTYSASVPSPRNTAASPSAPQTRSPTANDDDRPAPSPTATTTPAKSIPGTGGARRKGSQGGRARRRTRSAGLSATWVIFRRRAVELGGRVGSGREAARGSSFIHSGTVEVPDGPTFQNEPRAFGRSRNFRQDGAARGNTSSEYKAIQYRSPAPSAQPREIQTKTKANAKAKAKATKARSKNASDTESCSPIPVPTAPVGRQELAHLLPEVLALLAVGLHQVVHVLLGLAQRVVDLVLDRPAALGLEQQAVVRAGVPFVEALHLVHLPELAEDGLLLVRPALLELVLAGDVRAADPVGLLFQQAELLLHLLQHRLDLGHDLVHLERVLHHDLHDLGPLLRVHRLEAGDVRLLLGDDARDGHGLAVVGRLGCAAAGERGAAFGRADGFDAHVEVVVERGQVLRHGLRVVAEGGEQVRDRLVGGRGRRRLGRGRGGYGLVEQAEIVVEAEEVAVEGCLRSLHIVGERKKKSQTRQSTGRWLTCSSAMLAFRASRIASTLFSSTKSIRDLSSSPGGRNMRSTWVSRSICIVFSSFPFAASRARMSCLKSRRPKSRRTWYSISWRSAPVWALRMTDSSCIWRALVARSWARSTSAIEESDCLAARRCRTSTSTGTSSASNSGAGGSWYEVGRERGPDDGPDLGAAIARERSRQDGDGRGVRCLH</sequence>
<evidence type="ECO:0000256" key="1">
    <source>
        <dbReference type="SAM" id="MobiDB-lite"/>
    </source>
</evidence>
<feature type="compositionally biased region" description="Basic and acidic residues" evidence="1">
    <location>
        <begin position="760"/>
        <end position="777"/>
    </location>
</feature>
<organism evidence="2 3">
    <name type="scientific">Thermothielavioides terrestris</name>
    <dbReference type="NCBI Taxonomy" id="2587410"/>
    <lineage>
        <taxon>Eukaryota</taxon>
        <taxon>Fungi</taxon>
        <taxon>Dikarya</taxon>
        <taxon>Ascomycota</taxon>
        <taxon>Pezizomycotina</taxon>
        <taxon>Sordariomycetes</taxon>
        <taxon>Sordariomycetidae</taxon>
        <taxon>Sordariales</taxon>
        <taxon>Chaetomiaceae</taxon>
        <taxon>Thermothielavioides</taxon>
    </lineage>
</organism>
<feature type="compositionally biased region" description="Basic residues" evidence="1">
    <location>
        <begin position="171"/>
        <end position="186"/>
    </location>
</feature>
<gene>
    <name evidence="2" type="ORF">TT172_LOCUS5496</name>
</gene>
<protein>
    <submittedName>
        <fullName evidence="2">760dcc6e-ba5c-40b9-8ed4-6482f6a99a0f</fullName>
    </submittedName>
</protein>
<feature type="compositionally biased region" description="Polar residues" evidence="1">
    <location>
        <begin position="120"/>
        <end position="145"/>
    </location>
</feature>
<feature type="compositionally biased region" description="Low complexity" evidence="1">
    <location>
        <begin position="724"/>
        <end position="734"/>
    </location>
</feature>
<feature type="region of interest" description="Disordered" evidence="1">
    <location>
        <begin position="1"/>
        <end position="44"/>
    </location>
</feature>
<feature type="compositionally biased region" description="Basic residues" evidence="1">
    <location>
        <begin position="17"/>
        <end position="26"/>
    </location>
</feature>
<feature type="region of interest" description="Disordered" evidence="1">
    <location>
        <begin position="120"/>
        <end position="187"/>
    </location>
</feature>
<name>A0A446BKQ1_9PEZI</name>
<reference evidence="2 3" key="1">
    <citation type="submission" date="2018-04" db="EMBL/GenBank/DDBJ databases">
        <authorList>
            <person name="Huttner S."/>
            <person name="Dainat J."/>
        </authorList>
    </citation>
    <scope>NUCLEOTIDE SEQUENCE [LARGE SCALE GENOMIC DNA]</scope>
</reference>
<proteinExistence type="predicted"/>